<comment type="cofactor">
    <cofactor evidence="1 8">
        <name>heme</name>
        <dbReference type="ChEBI" id="CHEBI:30413"/>
    </cofactor>
</comment>
<dbReference type="GO" id="GO:0016705">
    <property type="term" value="F:oxidoreductase activity, acting on paired donors, with incorporation or reduction of molecular oxygen"/>
    <property type="evidence" value="ECO:0007669"/>
    <property type="project" value="InterPro"/>
</dbReference>
<dbReference type="CDD" id="cd11058">
    <property type="entry name" value="CYP60B-like"/>
    <property type="match status" value="1"/>
</dbReference>
<sequence length="496" mass="56222">MAYLNELSSLGSLLAISYVLTILAVSYVLGLAIYNLYFHPLASYPGPKLNAISRIPYLWALVNGNQVRQVHDLHQQYGIVVRVCPDELSYISAEAFKDIYAHRQGKLEMQKNKIFYTQQPGGTTLLTTNREDHALQRRSLSHAFSDSYLRQQEVLIQKYIDLLIQRLEQHADDGSKPLNLVSWYNFTTFDIIGDLTFGESFDCLEKSDYHPWVSMIFSNMKASSYLKALKYVPGGTGISSLIVPKRLLETLKSHANIITEKLNQRLALKTERPDFVGNMQRNEKTFSFDNMKANSSLLIIAGSETTATLLSGVTYHLLRNPNKLNKVIDEVRTTFAKPEDITMASAGTLDYMLACLNEALRMYPPAPVGLPRIVPEGGDMIAGKWVSGGTIVSVCHYASYHSATNFRNPECFVPERFCGDEMYADDNRSVFNPFSTGPRNCIGKNLAYAEMRLILSKLLFNFDLELADKERDWLDQKTYSLWEKQELNVKLKKVVR</sequence>
<dbReference type="InterPro" id="IPR017972">
    <property type="entry name" value="Cyt_P450_CS"/>
</dbReference>
<keyword evidence="10" id="KW-1133">Transmembrane helix</keyword>
<name>A0A194X4Q3_MOLSC</name>
<feature type="binding site" description="axial binding residue" evidence="8">
    <location>
        <position position="441"/>
    </location>
    <ligand>
        <name>heme</name>
        <dbReference type="ChEBI" id="CHEBI:30413"/>
    </ligand>
    <ligandPart>
        <name>Fe</name>
        <dbReference type="ChEBI" id="CHEBI:18248"/>
    </ligandPart>
</feature>
<dbReference type="Proteomes" id="UP000070700">
    <property type="component" value="Unassembled WGS sequence"/>
</dbReference>
<dbReference type="AlphaFoldDB" id="A0A194X4Q3"/>
<keyword evidence="10" id="KW-0812">Transmembrane</keyword>
<dbReference type="InterPro" id="IPR001128">
    <property type="entry name" value="Cyt_P450"/>
</dbReference>
<dbReference type="GO" id="GO:0005506">
    <property type="term" value="F:iron ion binding"/>
    <property type="evidence" value="ECO:0007669"/>
    <property type="project" value="InterPro"/>
</dbReference>
<dbReference type="OrthoDB" id="1470350at2759"/>
<evidence type="ECO:0000256" key="2">
    <source>
        <dbReference type="ARBA" id="ARBA00010617"/>
    </source>
</evidence>
<evidence type="ECO:0000256" key="3">
    <source>
        <dbReference type="ARBA" id="ARBA00022617"/>
    </source>
</evidence>
<accession>A0A194X4Q3</accession>
<dbReference type="KEGG" id="psco:LY89DRAFT_128325"/>
<dbReference type="FunFam" id="1.10.630.10:FF:000047">
    <property type="entry name" value="Cytochrome P450 monooxygenase"/>
    <property type="match status" value="1"/>
</dbReference>
<reference evidence="11 12" key="1">
    <citation type="submission" date="2015-10" db="EMBL/GenBank/DDBJ databases">
        <title>Full genome of DAOMC 229536 Phialocephala scopiformis, a fungal endophyte of spruce producing the potent anti-insectan compound rugulosin.</title>
        <authorList>
            <consortium name="DOE Joint Genome Institute"/>
            <person name="Walker A.K."/>
            <person name="Frasz S.L."/>
            <person name="Seifert K.A."/>
            <person name="Miller J.D."/>
            <person name="Mondo S.J."/>
            <person name="Labutti K."/>
            <person name="Lipzen A."/>
            <person name="Dockter R."/>
            <person name="Kennedy M."/>
            <person name="Grigoriev I.V."/>
            <person name="Spatafora J.W."/>
        </authorList>
    </citation>
    <scope>NUCLEOTIDE SEQUENCE [LARGE SCALE GENOMIC DNA]</scope>
    <source>
        <strain evidence="11 12">CBS 120377</strain>
    </source>
</reference>
<dbReference type="Pfam" id="PF00067">
    <property type="entry name" value="p450"/>
    <property type="match status" value="1"/>
</dbReference>
<dbReference type="PANTHER" id="PTHR24305">
    <property type="entry name" value="CYTOCHROME P450"/>
    <property type="match status" value="1"/>
</dbReference>
<dbReference type="GO" id="GO:0004497">
    <property type="term" value="F:monooxygenase activity"/>
    <property type="evidence" value="ECO:0007669"/>
    <property type="project" value="UniProtKB-KW"/>
</dbReference>
<keyword evidence="12" id="KW-1185">Reference proteome</keyword>
<dbReference type="InterPro" id="IPR050121">
    <property type="entry name" value="Cytochrome_P450_monoxygenase"/>
</dbReference>
<dbReference type="SUPFAM" id="SSF48264">
    <property type="entry name" value="Cytochrome P450"/>
    <property type="match status" value="1"/>
</dbReference>
<dbReference type="PRINTS" id="PR00385">
    <property type="entry name" value="P450"/>
</dbReference>
<evidence type="ECO:0000313" key="11">
    <source>
        <dbReference type="EMBL" id="KUJ15044.1"/>
    </source>
</evidence>
<dbReference type="GeneID" id="28814945"/>
<evidence type="ECO:0000256" key="9">
    <source>
        <dbReference type="RuleBase" id="RU000461"/>
    </source>
</evidence>
<keyword evidence="5 9" id="KW-0560">Oxidoreductase</keyword>
<protein>
    <submittedName>
        <fullName evidence="11">Cytochrome P450</fullName>
    </submittedName>
</protein>
<dbReference type="PRINTS" id="PR00463">
    <property type="entry name" value="EP450I"/>
</dbReference>
<comment type="similarity">
    <text evidence="2 9">Belongs to the cytochrome P450 family.</text>
</comment>
<keyword evidence="7 9" id="KW-0503">Monooxygenase</keyword>
<dbReference type="GO" id="GO:0020037">
    <property type="term" value="F:heme binding"/>
    <property type="evidence" value="ECO:0007669"/>
    <property type="project" value="InterPro"/>
</dbReference>
<gene>
    <name evidence="11" type="ORF">LY89DRAFT_128325</name>
</gene>
<feature type="transmembrane region" description="Helical" evidence="10">
    <location>
        <begin position="12"/>
        <end position="37"/>
    </location>
</feature>
<evidence type="ECO:0000256" key="10">
    <source>
        <dbReference type="SAM" id="Phobius"/>
    </source>
</evidence>
<dbReference type="EMBL" id="KQ947419">
    <property type="protein sequence ID" value="KUJ15044.1"/>
    <property type="molecule type" value="Genomic_DNA"/>
</dbReference>
<keyword evidence="4 8" id="KW-0479">Metal-binding</keyword>
<organism evidence="11 12">
    <name type="scientific">Mollisia scopiformis</name>
    <name type="common">Conifer needle endophyte fungus</name>
    <name type="synonym">Phialocephala scopiformis</name>
    <dbReference type="NCBI Taxonomy" id="149040"/>
    <lineage>
        <taxon>Eukaryota</taxon>
        <taxon>Fungi</taxon>
        <taxon>Dikarya</taxon>
        <taxon>Ascomycota</taxon>
        <taxon>Pezizomycotina</taxon>
        <taxon>Leotiomycetes</taxon>
        <taxon>Helotiales</taxon>
        <taxon>Mollisiaceae</taxon>
        <taxon>Mollisia</taxon>
    </lineage>
</organism>
<evidence type="ECO:0000256" key="4">
    <source>
        <dbReference type="ARBA" id="ARBA00022723"/>
    </source>
</evidence>
<dbReference type="InParanoid" id="A0A194X4Q3"/>
<keyword evidence="6 8" id="KW-0408">Iron</keyword>
<dbReference type="RefSeq" id="XP_018069399.1">
    <property type="nucleotide sequence ID" value="XM_018205219.1"/>
</dbReference>
<evidence type="ECO:0000256" key="1">
    <source>
        <dbReference type="ARBA" id="ARBA00001971"/>
    </source>
</evidence>
<dbReference type="PANTHER" id="PTHR24305:SF210">
    <property type="entry name" value="CYTOCHROME P450 MONOOXYGENASE ASQL-RELATED"/>
    <property type="match status" value="1"/>
</dbReference>
<evidence type="ECO:0000256" key="6">
    <source>
        <dbReference type="ARBA" id="ARBA00023004"/>
    </source>
</evidence>
<proteinExistence type="inferred from homology"/>
<dbReference type="STRING" id="149040.A0A194X4Q3"/>
<dbReference type="Gene3D" id="1.10.630.10">
    <property type="entry name" value="Cytochrome P450"/>
    <property type="match status" value="1"/>
</dbReference>
<dbReference type="GO" id="GO:0009403">
    <property type="term" value="P:toxin biosynthetic process"/>
    <property type="evidence" value="ECO:0007669"/>
    <property type="project" value="UniProtKB-ARBA"/>
</dbReference>
<evidence type="ECO:0000256" key="8">
    <source>
        <dbReference type="PIRSR" id="PIRSR602401-1"/>
    </source>
</evidence>
<dbReference type="PROSITE" id="PS00086">
    <property type="entry name" value="CYTOCHROME_P450"/>
    <property type="match status" value="1"/>
</dbReference>
<evidence type="ECO:0000313" key="12">
    <source>
        <dbReference type="Proteomes" id="UP000070700"/>
    </source>
</evidence>
<dbReference type="InterPro" id="IPR002401">
    <property type="entry name" value="Cyt_P450_E_grp-I"/>
</dbReference>
<evidence type="ECO:0000256" key="7">
    <source>
        <dbReference type="ARBA" id="ARBA00023033"/>
    </source>
</evidence>
<keyword evidence="3 8" id="KW-0349">Heme</keyword>
<dbReference type="InterPro" id="IPR036396">
    <property type="entry name" value="Cyt_P450_sf"/>
</dbReference>
<keyword evidence="10" id="KW-0472">Membrane</keyword>
<evidence type="ECO:0000256" key="5">
    <source>
        <dbReference type="ARBA" id="ARBA00023002"/>
    </source>
</evidence>